<dbReference type="CDD" id="cd23763">
    <property type="entry name" value="ASKHA_ATPase_ROK"/>
    <property type="match status" value="1"/>
</dbReference>
<dbReference type="Proteomes" id="UP001520654">
    <property type="component" value="Unassembled WGS sequence"/>
</dbReference>
<dbReference type="InterPro" id="IPR036390">
    <property type="entry name" value="WH_DNA-bd_sf"/>
</dbReference>
<evidence type="ECO:0000313" key="3">
    <source>
        <dbReference type="Proteomes" id="UP001520654"/>
    </source>
</evidence>
<proteinExistence type="inferred from homology"/>
<evidence type="ECO:0000313" key="2">
    <source>
        <dbReference type="EMBL" id="MCC0093983.1"/>
    </source>
</evidence>
<dbReference type="EMBL" id="JAINUL010000001">
    <property type="protein sequence ID" value="MCC0093983.1"/>
    <property type="molecule type" value="Genomic_DNA"/>
</dbReference>
<dbReference type="Pfam" id="PF13412">
    <property type="entry name" value="HTH_24"/>
    <property type="match status" value="1"/>
</dbReference>
<dbReference type="Gene3D" id="3.30.420.40">
    <property type="match status" value="2"/>
</dbReference>
<comment type="caution">
    <text evidence="2">The sequence shown here is derived from an EMBL/GenBank/DDBJ whole genome shotgun (WGS) entry which is preliminary data.</text>
</comment>
<dbReference type="InterPro" id="IPR000600">
    <property type="entry name" value="ROK"/>
</dbReference>
<accession>A0ABS8DZ76</accession>
<organism evidence="2 3">
    <name type="scientific">Streptomyces flavotricini</name>
    <dbReference type="NCBI Taxonomy" id="66888"/>
    <lineage>
        <taxon>Bacteria</taxon>
        <taxon>Bacillati</taxon>
        <taxon>Actinomycetota</taxon>
        <taxon>Actinomycetes</taxon>
        <taxon>Kitasatosporales</taxon>
        <taxon>Streptomycetaceae</taxon>
        <taxon>Streptomyces</taxon>
    </lineage>
</organism>
<dbReference type="SUPFAM" id="SSF53067">
    <property type="entry name" value="Actin-like ATPase domain"/>
    <property type="match status" value="1"/>
</dbReference>
<dbReference type="Gene3D" id="1.10.10.10">
    <property type="entry name" value="Winged helix-like DNA-binding domain superfamily/Winged helix DNA-binding domain"/>
    <property type="match status" value="1"/>
</dbReference>
<keyword evidence="3" id="KW-1185">Reference proteome</keyword>
<dbReference type="Pfam" id="PF00480">
    <property type="entry name" value="ROK"/>
    <property type="match status" value="1"/>
</dbReference>
<dbReference type="CDD" id="cd00090">
    <property type="entry name" value="HTH_ARSR"/>
    <property type="match status" value="1"/>
</dbReference>
<protein>
    <submittedName>
        <fullName evidence="2">ROK family transcriptional regulator</fullName>
    </submittedName>
</protein>
<gene>
    <name evidence="2" type="ORF">K7B10_04105</name>
</gene>
<dbReference type="InterPro" id="IPR011991">
    <property type="entry name" value="ArsR-like_HTH"/>
</dbReference>
<dbReference type="PANTHER" id="PTHR18964">
    <property type="entry name" value="ROK (REPRESSOR, ORF, KINASE) FAMILY"/>
    <property type="match status" value="1"/>
</dbReference>
<name>A0ABS8DZ76_9ACTN</name>
<comment type="similarity">
    <text evidence="1">Belongs to the ROK (NagC/XylR) family.</text>
</comment>
<dbReference type="PANTHER" id="PTHR18964:SF149">
    <property type="entry name" value="BIFUNCTIONAL UDP-N-ACETYLGLUCOSAMINE 2-EPIMERASE_N-ACETYLMANNOSAMINE KINASE"/>
    <property type="match status" value="1"/>
</dbReference>
<dbReference type="RefSeq" id="WP_229334584.1">
    <property type="nucleotide sequence ID" value="NZ_JAINUL010000001.1"/>
</dbReference>
<dbReference type="SUPFAM" id="SSF46785">
    <property type="entry name" value="Winged helix' DNA-binding domain"/>
    <property type="match status" value="1"/>
</dbReference>
<dbReference type="InterPro" id="IPR036388">
    <property type="entry name" value="WH-like_DNA-bd_sf"/>
</dbReference>
<evidence type="ECO:0000256" key="1">
    <source>
        <dbReference type="ARBA" id="ARBA00006479"/>
    </source>
</evidence>
<dbReference type="InterPro" id="IPR043129">
    <property type="entry name" value="ATPase_NBD"/>
</dbReference>
<sequence>MTNRVPGVPRVLRTLNDRAALELLLEQGPLSRAQIARLSGLSKPTSSQMLARLEDSGLVVAGGTSAGHPGPGALLYTLNPAAAYVAGLDVTPGLIRTAVADLTGRTIGTYELTSPEACGGEVDQVIAAVEGAARAAGLTSDAIHRVVVGAPMAFDHREGRLRYPSHLPGWQSPTLLRELAAGLPMPVVCENDVNLVAIAEGRTGAARGYEDFFLLWNEEGIGAAMMFGGRLYRGRTGGAGEVGFMPVPGTPLVRNPEVAETGGYQDLAGFQVVPEMARRHGIDHVADGAEPLAGTGRRGAADPALEEAMAILRRASAEAEGPYRKVLEEFATAVATGLSSIAGVLDPELVVLSGGVFLAGGEPLRALVEAELAELSACQPPLVLADIREHPVLRGALECALATTRDEVFDTSR</sequence>
<reference evidence="2 3" key="1">
    <citation type="submission" date="2021-08" db="EMBL/GenBank/DDBJ databases">
        <title>Genomic Architecture of Streptomyces flavotricini NGL1 and Streptomyces erythrochromogenes HMS4 With Differential Plant Beneficial attributes and laccase production capabilities.</title>
        <authorList>
            <person name="Salwan R."/>
            <person name="Kaur R."/>
            <person name="Sharma V."/>
        </authorList>
    </citation>
    <scope>NUCLEOTIDE SEQUENCE [LARGE SCALE GENOMIC DNA]</scope>
    <source>
        <strain evidence="2 3">NGL1</strain>
    </source>
</reference>